<dbReference type="Gene3D" id="3.40.50.1820">
    <property type="entry name" value="alpha/beta hydrolase"/>
    <property type="match status" value="1"/>
</dbReference>
<feature type="signal peptide" evidence="2">
    <location>
        <begin position="1"/>
        <end position="22"/>
    </location>
</feature>
<keyword evidence="5" id="KW-1185">Reference proteome</keyword>
<dbReference type="Proteomes" id="UP000241421">
    <property type="component" value="Unassembled WGS sequence"/>
</dbReference>
<dbReference type="AlphaFoldDB" id="A0A2U2I4P4"/>
<evidence type="ECO:0000313" key="5">
    <source>
        <dbReference type="Proteomes" id="UP000241421"/>
    </source>
</evidence>
<protein>
    <submittedName>
        <fullName evidence="4">Alpha/beta hydrolase</fullName>
    </submittedName>
</protein>
<dbReference type="Pfam" id="PF12146">
    <property type="entry name" value="Hydrolase_4"/>
    <property type="match status" value="1"/>
</dbReference>
<dbReference type="InterPro" id="IPR029058">
    <property type="entry name" value="AB_hydrolase_fold"/>
</dbReference>
<evidence type="ECO:0000256" key="2">
    <source>
        <dbReference type="SAM" id="SignalP"/>
    </source>
</evidence>
<dbReference type="PANTHER" id="PTHR12277">
    <property type="entry name" value="ALPHA/BETA HYDROLASE DOMAIN-CONTAINING PROTEIN"/>
    <property type="match status" value="1"/>
</dbReference>
<organism evidence="4 5">
    <name type="scientific">Massilia glaciei</name>
    <dbReference type="NCBI Taxonomy" id="1524097"/>
    <lineage>
        <taxon>Bacteria</taxon>
        <taxon>Pseudomonadati</taxon>
        <taxon>Pseudomonadota</taxon>
        <taxon>Betaproteobacteria</taxon>
        <taxon>Burkholderiales</taxon>
        <taxon>Oxalobacteraceae</taxon>
        <taxon>Telluria group</taxon>
        <taxon>Massilia</taxon>
    </lineage>
</organism>
<keyword evidence="2" id="KW-0732">Signal</keyword>
<gene>
    <name evidence="4" type="ORF">C7C56_005595</name>
</gene>
<keyword evidence="4" id="KW-0378">Hydrolase</keyword>
<dbReference type="GO" id="GO:0016787">
    <property type="term" value="F:hydrolase activity"/>
    <property type="evidence" value="ECO:0007669"/>
    <property type="project" value="UniProtKB-KW"/>
</dbReference>
<sequence>MGSARMASTLMPSALICMKACAGSRLLQASTKNATCRKTQTASRIRITRHCIFMIVLLLFTIIFPRKTIINDCYSLMVSATKEPRMRPTPILAAPILAAATLAAVLLAGCGTMQIGEANFLKPDKPGAAPRQRLDVAAMFPAATVRDETVAAADGAQLRGLTVRQPGASAAVLYFGGNMFHLDAHGAGVLPLLAACGSNVVVFDYRGYGRSGGTPTLARLLADALRVFDHVNAQHPGAVVVHGQSLGSFVAGHVARERASVRALVLEATATNVPDWVDANVPWYARPFVKLEVGEPLRAVDNAAVAARYRGPALVLAGTRDKATPPVLGRKVFDALPGPHKQWLQVDATHNGIFGHPQVAKPYCDLVSQAR</sequence>
<reference evidence="4 5" key="1">
    <citation type="submission" date="2018-04" db="EMBL/GenBank/DDBJ databases">
        <title>Massilia violaceinigra sp. nov., a novel purple-pigmented bacterium isolated from Tianshan glacier, Xinjiang, China.</title>
        <authorList>
            <person name="Wang H."/>
        </authorList>
    </citation>
    <scope>NUCLEOTIDE SEQUENCE [LARGE SCALE GENOMIC DNA]</scope>
    <source>
        <strain evidence="4 5">B448-2</strain>
    </source>
</reference>
<evidence type="ECO:0000256" key="1">
    <source>
        <dbReference type="SAM" id="Phobius"/>
    </source>
</evidence>
<accession>A0A2U2I4P4</accession>
<dbReference type="SUPFAM" id="SSF53474">
    <property type="entry name" value="alpha/beta-Hydrolases"/>
    <property type="match status" value="1"/>
</dbReference>
<feature type="domain" description="Serine aminopeptidase S33" evidence="3">
    <location>
        <begin position="176"/>
        <end position="293"/>
    </location>
</feature>
<feature type="transmembrane region" description="Helical" evidence="1">
    <location>
        <begin position="91"/>
        <end position="109"/>
    </location>
</feature>
<keyword evidence="1" id="KW-0472">Membrane</keyword>
<evidence type="ECO:0000313" key="4">
    <source>
        <dbReference type="EMBL" id="PWF54723.1"/>
    </source>
</evidence>
<proteinExistence type="predicted"/>
<keyword evidence="1" id="KW-1133">Transmembrane helix</keyword>
<keyword evidence="1" id="KW-0812">Transmembrane</keyword>
<feature type="chain" id="PRO_5015588029" evidence="2">
    <location>
        <begin position="23"/>
        <end position="371"/>
    </location>
</feature>
<name>A0A2U2I4P4_9BURK</name>
<dbReference type="InterPro" id="IPR022742">
    <property type="entry name" value="Hydrolase_4"/>
</dbReference>
<evidence type="ECO:0000259" key="3">
    <source>
        <dbReference type="Pfam" id="PF12146"/>
    </source>
</evidence>
<dbReference type="EMBL" id="PXWF02000072">
    <property type="protein sequence ID" value="PWF54723.1"/>
    <property type="molecule type" value="Genomic_DNA"/>
</dbReference>
<feature type="transmembrane region" description="Helical" evidence="1">
    <location>
        <begin position="47"/>
        <end position="64"/>
    </location>
</feature>
<comment type="caution">
    <text evidence="4">The sequence shown here is derived from an EMBL/GenBank/DDBJ whole genome shotgun (WGS) entry which is preliminary data.</text>
</comment>